<evidence type="ECO:0000313" key="7">
    <source>
        <dbReference type="EMBL" id="SDE17955.1"/>
    </source>
</evidence>
<dbReference type="Pfam" id="PF01152">
    <property type="entry name" value="Bac_globin"/>
    <property type="match status" value="1"/>
</dbReference>
<organism evidence="7 8">
    <name type="scientific">Salipiger thiooxidans</name>
    <dbReference type="NCBI Taxonomy" id="282683"/>
    <lineage>
        <taxon>Bacteria</taxon>
        <taxon>Pseudomonadati</taxon>
        <taxon>Pseudomonadota</taxon>
        <taxon>Alphaproteobacteria</taxon>
        <taxon>Rhodobacterales</taxon>
        <taxon>Roseobacteraceae</taxon>
        <taxon>Salipiger</taxon>
    </lineage>
</organism>
<keyword evidence="1" id="KW-0813">Transport</keyword>
<keyword evidence="8" id="KW-1185">Reference proteome</keyword>
<dbReference type="Gene3D" id="1.10.490.10">
    <property type="entry name" value="Globins"/>
    <property type="match status" value="1"/>
</dbReference>
<dbReference type="EMBL" id="FNAV01000001">
    <property type="protein sequence ID" value="SDE17955.1"/>
    <property type="molecule type" value="Genomic_DNA"/>
</dbReference>
<evidence type="ECO:0000256" key="1">
    <source>
        <dbReference type="ARBA" id="ARBA00022448"/>
    </source>
</evidence>
<reference evidence="8" key="1">
    <citation type="submission" date="2016-10" db="EMBL/GenBank/DDBJ databases">
        <authorList>
            <person name="Varghese N."/>
            <person name="Submissions S."/>
        </authorList>
    </citation>
    <scope>NUCLEOTIDE SEQUENCE [LARGE SCALE GENOMIC DNA]</scope>
    <source>
        <strain evidence="8">DSM 10146</strain>
    </source>
</reference>
<dbReference type="SUPFAM" id="SSF46458">
    <property type="entry name" value="Globin-like"/>
    <property type="match status" value="1"/>
</dbReference>
<keyword evidence="3 5" id="KW-0479">Metal-binding</keyword>
<evidence type="ECO:0000256" key="6">
    <source>
        <dbReference type="SAM" id="MobiDB-lite"/>
    </source>
</evidence>
<dbReference type="AlphaFoldDB" id="A0A1G7AVC7"/>
<evidence type="ECO:0000256" key="5">
    <source>
        <dbReference type="PIRSR" id="PIRSR601486-1"/>
    </source>
</evidence>
<accession>A0A1G7AVC7</accession>
<evidence type="ECO:0000256" key="3">
    <source>
        <dbReference type="ARBA" id="ARBA00022723"/>
    </source>
</evidence>
<name>A0A1G7AVC7_9RHOB</name>
<dbReference type="InterPro" id="IPR009050">
    <property type="entry name" value="Globin-like_sf"/>
</dbReference>
<keyword evidence="2 5" id="KW-0349">Heme</keyword>
<dbReference type="GO" id="GO:0046872">
    <property type="term" value="F:metal ion binding"/>
    <property type="evidence" value="ECO:0007669"/>
    <property type="project" value="UniProtKB-KW"/>
</dbReference>
<dbReference type="InterPro" id="IPR012292">
    <property type="entry name" value="Globin/Proto"/>
</dbReference>
<dbReference type="GO" id="GO:0020037">
    <property type="term" value="F:heme binding"/>
    <property type="evidence" value="ECO:0007669"/>
    <property type="project" value="InterPro"/>
</dbReference>
<gene>
    <name evidence="7" type="ORF">SAMN04488105_101358</name>
</gene>
<feature type="compositionally biased region" description="Polar residues" evidence="6">
    <location>
        <begin position="1"/>
        <end position="10"/>
    </location>
</feature>
<feature type="binding site" description="distal binding residue" evidence="5">
    <location>
        <position position="94"/>
    </location>
    <ligand>
        <name>heme</name>
        <dbReference type="ChEBI" id="CHEBI:30413"/>
    </ligand>
    <ligandPart>
        <name>Fe</name>
        <dbReference type="ChEBI" id="CHEBI:18248"/>
    </ligandPart>
</feature>
<feature type="region of interest" description="Disordered" evidence="6">
    <location>
        <begin position="1"/>
        <end position="22"/>
    </location>
</feature>
<dbReference type="Proteomes" id="UP000198994">
    <property type="component" value="Unassembled WGS sequence"/>
</dbReference>
<proteinExistence type="predicted"/>
<evidence type="ECO:0000313" key="8">
    <source>
        <dbReference type="Proteomes" id="UP000198994"/>
    </source>
</evidence>
<evidence type="ECO:0000256" key="2">
    <source>
        <dbReference type="ARBA" id="ARBA00022617"/>
    </source>
</evidence>
<protein>
    <submittedName>
        <fullName evidence="7">Hemoglobin</fullName>
    </submittedName>
</protein>
<dbReference type="InterPro" id="IPR001486">
    <property type="entry name" value="Hemoglobin_trunc"/>
</dbReference>
<sequence length="141" mass="15832">MFAEDYQTTDFGDEGPRGPGEERMQKSLFEKYGGFSVVSKIVLDLYDRLLDDDDVGPFFDEIDMARIVDHQTKFVSSLMGGPASYSDEQIRRMHAHLEIHQLHFDKLQSLLRATLADHGVAPGDQEAILAAFEARRALVTG</sequence>
<dbReference type="CDD" id="cd00454">
    <property type="entry name" value="TrHb1_N"/>
    <property type="match status" value="1"/>
</dbReference>
<dbReference type="GO" id="GO:0019825">
    <property type="term" value="F:oxygen binding"/>
    <property type="evidence" value="ECO:0007669"/>
    <property type="project" value="InterPro"/>
</dbReference>
<evidence type="ECO:0000256" key="4">
    <source>
        <dbReference type="ARBA" id="ARBA00023004"/>
    </source>
</evidence>
<dbReference type="STRING" id="282683.SAMN04488105_101358"/>
<keyword evidence="4 5" id="KW-0408">Iron</keyword>
<feature type="binding site" description="proximal binding residue" evidence="5">
    <location>
        <position position="70"/>
    </location>
    <ligand>
        <name>heme</name>
        <dbReference type="ChEBI" id="CHEBI:30413"/>
    </ligand>
    <ligandPart>
        <name>Fe</name>
        <dbReference type="ChEBI" id="CHEBI:18248"/>
    </ligandPart>
</feature>